<comment type="subcellular location">
    <subcellularLocation>
        <location evidence="2">Membrane</location>
    </subcellularLocation>
</comment>
<keyword evidence="4" id="KW-0645">Protease</keyword>
<evidence type="ECO:0000313" key="18">
    <source>
        <dbReference type="Proteomes" id="UP000239685"/>
    </source>
</evidence>
<evidence type="ECO:0000256" key="3">
    <source>
        <dbReference type="ARBA" id="ARBA00010044"/>
    </source>
</evidence>
<gene>
    <name evidence="17" type="ORF">CDQ78_00885</name>
</gene>
<dbReference type="Pfam" id="PF06480">
    <property type="entry name" value="FtsH_ext"/>
    <property type="match status" value="1"/>
</dbReference>
<dbReference type="Pfam" id="PF17862">
    <property type="entry name" value="AAA_lid_3"/>
    <property type="match status" value="1"/>
</dbReference>
<dbReference type="SMART" id="SM00382">
    <property type="entry name" value="AAA"/>
    <property type="match status" value="1"/>
</dbReference>
<dbReference type="FunFam" id="3.40.50.300:FF:000001">
    <property type="entry name" value="ATP-dependent zinc metalloprotease FtsH"/>
    <property type="match status" value="1"/>
</dbReference>
<dbReference type="InterPro" id="IPR003960">
    <property type="entry name" value="ATPase_AAA_CS"/>
</dbReference>
<dbReference type="SUPFAM" id="SSF140990">
    <property type="entry name" value="FtsH protease domain-like"/>
    <property type="match status" value="1"/>
</dbReference>
<keyword evidence="12" id="KW-0482">Metalloprotease</keyword>
<name>A0A855N4S2_CAMHY</name>
<dbReference type="GO" id="GO:0030163">
    <property type="term" value="P:protein catabolic process"/>
    <property type="evidence" value="ECO:0007669"/>
    <property type="project" value="TreeGrafter"/>
</dbReference>
<dbReference type="GO" id="GO:0005524">
    <property type="term" value="F:ATP binding"/>
    <property type="evidence" value="ECO:0007669"/>
    <property type="project" value="UniProtKB-KW"/>
</dbReference>
<evidence type="ECO:0000259" key="16">
    <source>
        <dbReference type="SMART" id="SM00382"/>
    </source>
</evidence>
<keyword evidence="9" id="KW-0862">Zinc</keyword>
<dbReference type="PROSITE" id="PS00674">
    <property type="entry name" value="AAA"/>
    <property type="match status" value="1"/>
</dbReference>
<dbReference type="GO" id="GO:0005886">
    <property type="term" value="C:plasma membrane"/>
    <property type="evidence" value="ECO:0007669"/>
    <property type="project" value="TreeGrafter"/>
</dbReference>
<keyword evidence="11 15" id="KW-1133">Transmembrane helix</keyword>
<evidence type="ECO:0000256" key="10">
    <source>
        <dbReference type="ARBA" id="ARBA00022840"/>
    </source>
</evidence>
<dbReference type="GO" id="GO:0004222">
    <property type="term" value="F:metalloendopeptidase activity"/>
    <property type="evidence" value="ECO:0007669"/>
    <property type="project" value="InterPro"/>
</dbReference>
<evidence type="ECO:0000256" key="8">
    <source>
        <dbReference type="ARBA" id="ARBA00022801"/>
    </source>
</evidence>
<keyword evidence="6" id="KW-0479">Metal-binding</keyword>
<evidence type="ECO:0000256" key="11">
    <source>
        <dbReference type="ARBA" id="ARBA00022989"/>
    </source>
</evidence>
<comment type="similarity">
    <text evidence="3">In the C-terminal section; belongs to the peptidase M41 family.</text>
</comment>
<keyword evidence="5 15" id="KW-0812">Transmembrane</keyword>
<feature type="transmembrane region" description="Helical" evidence="15">
    <location>
        <begin position="97"/>
        <end position="117"/>
    </location>
</feature>
<sequence length="550" mass="61195">MSIMPKFELNKKNIIIVVGIILCLLLAFVAVRNSPKNINLMQYDNLLQSNSIQNAVVDGDEVILKVGSGSYYVLKDSINLNELGQKVAIKSSGDFNIFIWILFFTFLIFAFFGFKFIKNRVKKDTKNSSPQDDLSSMITSSITPSISNVMFKDVAGIDEVKVELMEIVDFLKNPKAYKDLGIKMPKGVLMVGPPGVGKTLVAKAVAGEANVPFFYQSGASFVQIYVGMGAKRVRELFAKAKAYAPSIIFIDEIDAAGKTRGGGRSDEREATLNQLLTEMDGFEDNSGVIVIAATNKIEVIDEALLRSGRFDRRIFLGLPDLKDRTAILESYLKNKKHQVDIANLAVSTTGFSGAGLATLTNEAAINAFRNKRDFLNEDDFNEVKNRVLFGKKKLHSLSKDEKEIQSLYKAARAVAAYKLGIKFERISLLEDHILQSDDFLESKTVLLSKIKVLLAGMAALRVYKNELYTNSNLDLVAAKELARKLIFDYGMNEKFSSNDAEVSSLLCTSYKDMLEFMAQTQAELFKVGGYLFNNESIDIQTMKNIIKEDQ</sequence>
<dbReference type="Gene3D" id="1.10.8.60">
    <property type="match status" value="1"/>
</dbReference>
<keyword evidence="13 15" id="KW-0472">Membrane</keyword>
<dbReference type="CDD" id="cd19501">
    <property type="entry name" value="RecA-like_FtsH"/>
    <property type="match status" value="1"/>
</dbReference>
<evidence type="ECO:0000313" key="17">
    <source>
        <dbReference type="EMBL" id="PPB72957.1"/>
    </source>
</evidence>
<keyword evidence="8" id="KW-0378">Hydrolase</keyword>
<evidence type="ECO:0000256" key="7">
    <source>
        <dbReference type="ARBA" id="ARBA00022741"/>
    </source>
</evidence>
<dbReference type="Gene3D" id="1.20.58.760">
    <property type="entry name" value="Peptidase M41"/>
    <property type="match status" value="1"/>
</dbReference>
<dbReference type="Pfam" id="PF00004">
    <property type="entry name" value="AAA"/>
    <property type="match status" value="1"/>
</dbReference>
<accession>A0A855N4S2</accession>
<comment type="caution">
    <text evidence="17">The sequence shown here is derived from an EMBL/GenBank/DDBJ whole genome shotgun (WGS) entry which is preliminary data.</text>
</comment>
<evidence type="ECO:0000256" key="15">
    <source>
        <dbReference type="SAM" id="Phobius"/>
    </source>
</evidence>
<dbReference type="InterPro" id="IPR037219">
    <property type="entry name" value="Peptidase_M41-like"/>
</dbReference>
<keyword evidence="7 14" id="KW-0547">Nucleotide-binding</keyword>
<comment type="cofactor">
    <cofactor evidence="1">
        <name>Zn(2+)</name>
        <dbReference type="ChEBI" id="CHEBI:29105"/>
    </cofactor>
</comment>
<reference evidence="17 18" key="1">
    <citation type="submission" date="2017-06" db="EMBL/GenBank/DDBJ databases">
        <title>Updating the genomic taxonomy and epidemiology of Campylobacter hyointestinalis; discovery in New Zealand farmed ruminants.</title>
        <authorList>
            <person name="Wilkinson D.A."/>
            <person name="Fayaz A."/>
            <person name="Biggs P.J."/>
            <person name="Midwinter A.C."/>
        </authorList>
    </citation>
    <scope>NUCLEOTIDE SEQUENCE [LARGE SCALE GENOMIC DNA]</scope>
    <source>
        <strain evidence="17 18">S1614a</strain>
    </source>
</reference>
<dbReference type="GO" id="GO:0004176">
    <property type="term" value="F:ATP-dependent peptidase activity"/>
    <property type="evidence" value="ECO:0007669"/>
    <property type="project" value="InterPro"/>
</dbReference>
<evidence type="ECO:0000256" key="5">
    <source>
        <dbReference type="ARBA" id="ARBA00022692"/>
    </source>
</evidence>
<dbReference type="InterPro" id="IPR011546">
    <property type="entry name" value="Pept_M41_FtsH_extracell"/>
</dbReference>
<dbReference type="InterPro" id="IPR027417">
    <property type="entry name" value="P-loop_NTPase"/>
</dbReference>
<dbReference type="GO" id="GO:0006508">
    <property type="term" value="P:proteolysis"/>
    <property type="evidence" value="ECO:0007669"/>
    <property type="project" value="UniProtKB-KW"/>
</dbReference>
<organism evidence="17 18">
    <name type="scientific">Campylobacter hyointestinalis subsp. hyointestinalis</name>
    <dbReference type="NCBI Taxonomy" id="91352"/>
    <lineage>
        <taxon>Bacteria</taxon>
        <taxon>Pseudomonadati</taxon>
        <taxon>Campylobacterota</taxon>
        <taxon>Epsilonproteobacteria</taxon>
        <taxon>Campylobacterales</taxon>
        <taxon>Campylobacteraceae</taxon>
        <taxon>Campylobacter</taxon>
    </lineage>
</organism>
<dbReference type="InterPro" id="IPR041569">
    <property type="entry name" value="AAA_lid_3"/>
</dbReference>
<feature type="transmembrane region" description="Helical" evidence="15">
    <location>
        <begin position="12"/>
        <end position="31"/>
    </location>
</feature>
<dbReference type="GO" id="GO:0016887">
    <property type="term" value="F:ATP hydrolysis activity"/>
    <property type="evidence" value="ECO:0007669"/>
    <property type="project" value="InterPro"/>
</dbReference>
<dbReference type="SUPFAM" id="SSF52540">
    <property type="entry name" value="P-loop containing nucleoside triphosphate hydrolases"/>
    <property type="match status" value="1"/>
</dbReference>
<dbReference type="Gene3D" id="3.40.50.300">
    <property type="entry name" value="P-loop containing nucleotide triphosphate hydrolases"/>
    <property type="match status" value="1"/>
</dbReference>
<dbReference type="Proteomes" id="UP000239685">
    <property type="component" value="Unassembled WGS sequence"/>
</dbReference>
<feature type="domain" description="AAA+ ATPase" evidence="16">
    <location>
        <begin position="184"/>
        <end position="320"/>
    </location>
</feature>
<protein>
    <submittedName>
        <fullName evidence="17">AAA family ATPase</fullName>
    </submittedName>
</protein>
<keyword evidence="10 14" id="KW-0067">ATP-binding</keyword>
<dbReference type="PANTHER" id="PTHR23076:SF97">
    <property type="entry name" value="ATP-DEPENDENT ZINC METALLOPROTEASE YME1L1"/>
    <property type="match status" value="1"/>
</dbReference>
<evidence type="ECO:0000256" key="6">
    <source>
        <dbReference type="ARBA" id="ARBA00022723"/>
    </source>
</evidence>
<comment type="similarity">
    <text evidence="14">Belongs to the AAA ATPase family.</text>
</comment>
<dbReference type="AlphaFoldDB" id="A0A855N4S2"/>
<evidence type="ECO:0000256" key="13">
    <source>
        <dbReference type="ARBA" id="ARBA00023136"/>
    </source>
</evidence>
<proteinExistence type="inferred from homology"/>
<evidence type="ECO:0000256" key="12">
    <source>
        <dbReference type="ARBA" id="ARBA00023049"/>
    </source>
</evidence>
<dbReference type="PANTHER" id="PTHR23076">
    <property type="entry name" value="METALLOPROTEASE M41 FTSH"/>
    <property type="match status" value="1"/>
</dbReference>
<evidence type="ECO:0000256" key="9">
    <source>
        <dbReference type="ARBA" id="ARBA00022833"/>
    </source>
</evidence>
<dbReference type="GO" id="GO:0008270">
    <property type="term" value="F:zinc ion binding"/>
    <property type="evidence" value="ECO:0007669"/>
    <property type="project" value="InterPro"/>
</dbReference>
<evidence type="ECO:0000256" key="1">
    <source>
        <dbReference type="ARBA" id="ARBA00001947"/>
    </source>
</evidence>
<dbReference type="InterPro" id="IPR003959">
    <property type="entry name" value="ATPase_AAA_core"/>
</dbReference>
<evidence type="ECO:0000256" key="2">
    <source>
        <dbReference type="ARBA" id="ARBA00004370"/>
    </source>
</evidence>
<dbReference type="EMBL" id="NIQP01000001">
    <property type="protein sequence ID" value="PPB72957.1"/>
    <property type="molecule type" value="Genomic_DNA"/>
</dbReference>
<evidence type="ECO:0000256" key="14">
    <source>
        <dbReference type="RuleBase" id="RU003651"/>
    </source>
</evidence>
<dbReference type="InterPro" id="IPR003593">
    <property type="entry name" value="AAA+_ATPase"/>
</dbReference>
<evidence type="ECO:0000256" key="4">
    <source>
        <dbReference type="ARBA" id="ARBA00022670"/>
    </source>
</evidence>